<comment type="similarity">
    <text evidence="2">Belongs to the EamA transporter family.</text>
</comment>
<keyword evidence="3" id="KW-0813">Transport</keyword>
<feature type="transmembrane region" description="Helical" evidence="9">
    <location>
        <begin position="247"/>
        <end position="267"/>
    </location>
</feature>
<dbReference type="InterPro" id="IPR037185">
    <property type="entry name" value="EmrE-like"/>
</dbReference>
<feature type="transmembrane region" description="Helical" evidence="9">
    <location>
        <begin position="153"/>
        <end position="170"/>
    </location>
</feature>
<keyword evidence="4" id="KW-1003">Cell membrane</keyword>
<comment type="caution">
    <text evidence="11">The sequence shown here is derived from an EMBL/GenBank/DDBJ whole genome shotgun (WGS) entry which is preliminary data.</text>
</comment>
<evidence type="ECO:0000313" key="11">
    <source>
        <dbReference type="EMBL" id="PFG38976.1"/>
    </source>
</evidence>
<dbReference type="EMBL" id="PDJI01000004">
    <property type="protein sequence ID" value="PFG38976.1"/>
    <property type="molecule type" value="Genomic_DNA"/>
</dbReference>
<organism evidence="11 12">
    <name type="scientific">Georgenia soli</name>
    <dbReference type="NCBI Taxonomy" id="638953"/>
    <lineage>
        <taxon>Bacteria</taxon>
        <taxon>Bacillati</taxon>
        <taxon>Actinomycetota</taxon>
        <taxon>Actinomycetes</taxon>
        <taxon>Micrococcales</taxon>
        <taxon>Bogoriellaceae</taxon>
        <taxon>Georgenia</taxon>
    </lineage>
</organism>
<evidence type="ECO:0000313" key="12">
    <source>
        <dbReference type="Proteomes" id="UP000222106"/>
    </source>
</evidence>
<feature type="transmembrane region" description="Helical" evidence="9">
    <location>
        <begin position="182"/>
        <end position="208"/>
    </location>
</feature>
<feature type="transmembrane region" description="Helical" evidence="9">
    <location>
        <begin position="12"/>
        <end position="34"/>
    </location>
</feature>
<proteinExistence type="inferred from homology"/>
<dbReference type="NCBIfam" id="TIGR00688">
    <property type="entry name" value="rarD"/>
    <property type="match status" value="1"/>
</dbReference>
<evidence type="ECO:0000256" key="5">
    <source>
        <dbReference type="ARBA" id="ARBA00022692"/>
    </source>
</evidence>
<keyword evidence="12" id="KW-1185">Reference proteome</keyword>
<dbReference type="SUPFAM" id="SSF103481">
    <property type="entry name" value="Multidrug resistance efflux transporter EmrE"/>
    <property type="match status" value="2"/>
</dbReference>
<dbReference type="GO" id="GO:0005886">
    <property type="term" value="C:plasma membrane"/>
    <property type="evidence" value="ECO:0007669"/>
    <property type="project" value="UniProtKB-SubCell"/>
</dbReference>
<evidence type="ECO:0000256" key="2">
    <source>
        <dbReference type="ARBA" id="ARBA00007362"/>
    </source>
</evidence>
<accession>A0A2A9EK39</accession>
<dbReference type="InterPro" id="IPR000620">
    <property type="entry name" value="EamA_dom"/>
</dbReference>
<protein>
    <submittedName>
        <fullName evidence="11">Chloramphenicol-sensitive protein RarD</fullName>
    </submittedName>
</protein>
<dbReference type="PANTHER" id="PTHR22911:SF137">
    <property type="entry name" value="SOLUTE CARRIER FAMILY 35 MEMBER G2-RELATED"/>
    <property type="match status" value="1"/>
</dbReference>
<feature type="transmembrane region" description="Helical" evidence="9">
    <location>
        <begin position="273"/>
        <end position="291"/>
    </location>
</feature>
<dbReference type="Pfam" id="PF00892">
    <property type="entry name" value="EamA"/>
    <property type="match status" value="1"/>
</dbReference>
<dbReference type="AlphaFoldDB" id="A0A2A9EK39"/>
<dbReference type="Proteomes" id="UP000222106">
    <property type="component" value="Unassembled WGS sequence"/>
</dbReference>
<reference evidence="11 12" key="1">
    <citation type="submission" date="2017-10" db="EMBL/GenBank/DDBJ databases">
        <title>Sequencing the genomes of 1000 actinobacteria strains.</title>
        <authorList>
            <person name="Klenk H.-P."/>
        </authorList>
    </citation>
    <scope>NUCLEOTIDE SEQUENCE [LARGE SCALE GENOMIC DNA]</scope>
    <source>
        <strain evidence="11 12">DSM 21838</strain>
    </source>
</reference>
<feature type="transmembrane region" description="Helical" evidence="9">
    <location>
        <begin position="46"/>
        <end position="67"/>
    </location>
</feature>
<feature type="transmembrane region" description="Helical" evidence="9">
    <location>
        <begin position="79"/>
        <end position="96"/>
    </location>
</feature>
<keyword evidence="6 9" id="KW-1133">Transmembrane helix</keyword>
<gene>
    <name evidence="11" type="ORF">ATJ97_1469</name>
</gene>
<dbReference type="OrthoDB" id="369870at2"/>
<evidence type="ECO:0000259" key="10">
    <source>
        <dbReference type="Pfam" id="PF00892"/>
    </source>
</evidence>
<dbReference type="RefSeq" id="WP_098483155.1">
    <property type="nucleotide sequence ID" value="NZ_PDJI01000004.1"/>
</dbReference>
<evidence type="ECO:0000256" key="8">
    <source>
        <dbReference type="SAM" id="MobiDB-lite"/>
    </source>
</evidence>
<dbReference type="PANTHER" id="PTHR22911">
    <property type="entry name" value="ACYL-MALONYL CONDENSING ENZYME-RELATED"/>
    <property type="match status" value="1"/>
</dbReference>
<evidence type="ECO:0000256" key="3">
    <source>
        <dbReference type="ARBA" id="ARBA00022448"/>
    </source>
</evidence>
<feature type="domain" description="EamA" evidence="10">
    <location>
        <begin position="12"/>
        <end position="147"/>
    </location>
</feature>
<evidence type="ECO:0000256" key="6">
    <source>
        <dbReference type="ARBA" id="ARBA00022989"/>
    </source>
</evidence>
<keyword evidence="7 9" id="KW-0472">Membrane</keyword>
<feature type="transmembrane region" description="Helical" evidence="9">
    <location>
        <begin position="220"/>
        <end position="240"/>
    </location>
</feature>
<evidence type="ECO:0000256" key="7">
    <source>
        <dbReference type="ARBA" id="ARBA00023136"/>
    </source>
</evidence>
<feature type="region of interest" description="Disordered" evidence="8">
    <location>
        <begin position="300"/>
        <end position="329"/>
    </location>
</feature>
<feature type="compositionally biased region" description="Low complexity" evidence="8">
    <location>
        <begin position="300"/>
        <end position="311"/>
    </location>
</feature>
<feature type="transmembrane region" description="Helical" evidence="9">
    <location>
        <begin position="130"/>
        <end position="147"/>
    </location>
</feature>
<sequence length="329" mass="34998">MDAIEAKDRRDGLVAGLVSYVTWGFFPLYLILLWGVHPLEIVAHRVVWAVAVMLVIMAVTRQWGALLRALADRVSRNRLAVASALIGVVWFFYAYGALTGRAVDVALGYFICPLVTILLAVVVNRERLRPAQWVSAGIGAVAVVVVTVGYGKLPWISVTVALAFGLYSLVKNRVGRGVTPTVGLTVESLLLVPFAAVTVVAMSLAGTATFAGDGWDVTDLFLVLSGPMTMFPLLTFAAAANRLPLSLLGNLQYLNPALQLVSAVLVLQEDMPVARWAGFGLVWVSLLVLVVDGARAGARARAGRPQPAGAPEESEAQGPGRPPTHRALA</sequence>
<name>A0A2A9EK39_9MICO</name>
<keyword evidence="5 9" id="KW-0812">Transmembrane</keyword>
<feature type="transmembrane region" description="Helical" evidence="9">
    <location>
        <begin position="102"/>
        <end position="123"/>
    </location>
</feature>
<evidence type="ECO:0000256" key="4">
    <source>
        <dbReference type="ARBA" id="ARBA00022475"/>
    </source>
</evidence>
<evidence type="ECO:0000256" key="9">
    <source>
        <dbReference type="SAM" id="Phobius"/>
    </source>
</evidence>
<dbReference type="InterPro" id="IPR004626">
    <property type="entry name" value="RarD"/>
</dbReference>
<evidence type="ECO:0000256" key="1">
    <source>
        <dbReference type="ARBA" id="ARBA00004651"/>
    </source>
</evidence>
<comment type="subcellular location">
    <subcellularLocation>
        <location evidence="1">Cell membrane</location>
        <topology evidence="1">Multi-pass membrane protein</topology>
    </subcellularLocation>
</comment>